<proteinExistence type="predicted"/>
<comment type="caution">
    <text evidence="5">The sequence shown here is derived from an EMBL/GenBank/DDBJ whole genome shotgun (WGS) entry which is preliminary data.</text>
</comment>
<dbReference type="GO" id="GO:0031409">
    <property type="term" value="F:pigment binding"/>
    <property type="evidence" value="ECO:0007669"/>
    <property type="project" value="InterPro"/>
</dbReference>
<dbReference type="PROSITE" id="PS00213">
    <property type="entry name" value="LIPOCALIN"/>
    <property type="match status" value="2"/>
</dbReference>
<dbReference type="PANTHER" id="PTHR10612:SF34">
    <property type="entry name" value="APOLIPOPROTEIN D"/>
    <property type="match status" value="1"/>
</dbReference>
<dbReference type="PRINTS" id="PR01273">
    <property type="entry name" value="INVTBRTCOLOR"/>
</dbReference>
<gene>
    <name evidence="5" type="ORF">APLA_LOCUS7924</name>
</gene>
<dbReference type="PANTHER" id="PTHR10612">
    <property type="entry name" value="APOLIPOPROTEIN D"/>
    <property type="match status" value="1"/>
</dbReference>
<dbReference type="InterPro" id="IPR000566">
    <property type="entry name" value="Lipocln_cytosolic_FA-bd_dom"/>
</dbReference>
<dbReference type="GO" id="GO:0006629">
    <property type="term" value="P:lipid metabolic process"/>
    <property type="evidence" value="ECO:0007669"/>
    <property type="project" value="TreeGrafter"/>
</dbReference>
<dbReference type="Pfam" id="PF08212">
    <property type="entry name" value="Lipocalin_2"/>
    <property type="match status" value="1"/>
</dbReference>
<evidence type="ECO:0000259" key="4">
    <source>
        <dbReference type="Pfam" id="PF08212"/>
    </source>
</evidence>
<dbReference type="Proteomes" id="UP000494106">
    <property type="component" value="Unassembled WGS sequence"/>
</dbReference>
<dbReference type="OrthoDB" id="565904at2759"/>
<dbReference type="CDD" id="cd19437">
    <property type="entry name" value="lipocalin_apoD-like"/>
    <property type="match status" value="1"/>
</dbReference>
<dbReference type="FunFam" id="2.40.128.20:FF:000026">
    <property type="entry name" value="Apolipoprotein D-like Protein"/>
    <property type="match status" value="2"/>
</dbReference>
<feature type="chain" id="PRO_5035754210" description="Lipocalin/cytosolic fatty-acid binding domain-containing protein" evidence="2">
    <location>
        <begin position="16"/>
        <end position="508"/>
    </location>
</feature>
<protein>
    <recommendedName>
        <fullName evidence="3 4">Lipocalin/cytosolic fatty-acid binding domain-containing protein</fullName>
    </recommendedName>
</protein>
<feature type="domain" description="Lipocalin/cytosolic fatty-acid binding" evidence="3">
    <location>
        <begin position="39"/>
        <end position="181"/>
    </location>
</feature>
<keyword evidence="2" id="KW-0732">Signal</keyword>
<dbReference type="SUPFAM" id="SSF50814">
    <property type="entry name" value="Lipocalins"/>
    <property type="match status" value="2"/>
</dbReference>
<evidence type="ECO:0000256" key="1">
    <source>
        <dbReference type="ARBA" id="ARBA00023157"/>
    </source>
</evidence>
<keyword evidence="1" id="KW-1015">Disulfide bond</keyword>
<dbReference type="GO" id="GO:0000302">
    <property type="term" value="P:response to reactive oxygen species"/>
    <property type="evidence" value="ECO:0007669"/>
    <property type="project" value="TreeGrafter"/>
</dbReference>
<sequence>MWRLFLLGFLATASAQIPSLGWCPDYQAMANFNMDRFLGTWYEAEKYFTVSELGTRCVTTHYTATPEGRILITNEITNSLTGFKRLMEGHLQMVGHEGEGRVLVKYSSLPLPYDFEYSILDTDYDSYAVMWACSGIGPVHTQNTWLLTRERLPSLSVMRNAYAVLDKFKISRTFFQKTNQADCTILPAPAASNELAETKAIEEVPAAVPEKEVEQPIKKRVDPEVKVSETEMRSAIPASKNLEKAEEAKPMQVPELIMSESEKEVEKIKIPEEPLTLKTEMKGQLAQWHVTVSADGLVSCSVSTSIYRDYKVKMSVIRAIAVFLCGFLSLRLSRAQIIMTGNCPDIKSMSNFDASRYLGRWYEAEKYFFVFEFGGKCITADYKQKENGTIEVVNKQIGIISGLQTQYNGYATQVSKSDEAKLAVSFSSLPYDIEAPYWVIDTDYDSYAVVWSCYEFGVFHTVNVWILTREQNPPASVFLKAYSILDKNHISRAYLMKTNQRDCPEKDD</sequence>
<dbReference type="EMBL" id="CADEBC010000503">
    <property type="protein sequence ID" value="CAB3239703.1"/>
    <property type="molecule type" value="Genomic_DNA"/>
</dbReference>
<dbReference type="InterPro" id="IPR003057">
    <property type="entry name" value="Invtbrt_color"/>
</dbReference>
<dbReference type="GO" id="GO:0005737">
    <property type="term" value="C:cytoplasm"/>
    <property type="evidence" value="ECO:0007669"/>
    <property type="project" value="TreeGrafter"/>
</dbReference>
<feature type="domain" description="Lipocalin/cytosolic fatty-acid binding" evidence="4">
    <location>
        <begin position="353"/>
        <end position="472"/>
    </location>
</feature>
<keyword evidence="6" id="KW-1185">Reference proteome</keyword>
<dbReference type="InterPro" id="IPR022272">
    <property type="entry name" value="Lipocalin_CS"/>
</dbReference>
<evidence type="ECO:0000259" key="3">
    <source>
        <dbReference type="Pfam" id="PF00061"/>
    </source>
</evidence>
<dbReference type="Gene3D" id="2.40.128.20">
    <property type="match status" value="2"/>
</dbReference>
<dbReference type="InterPro" id="IPR012674">
    <property type="entry name" value="Calycin"/>
</dbReference>
<dbReference type="AlphaFoldDB" id="A0A8S0ZXW2"/>
<accession>A0A8S0ZXW2</accession>
<evidence type="ECO:0000313" key="5">
    <source>
        <dbReference type="EMBL" id="CAB3239703.1"/>
    </source>
</evidence>
<reference evidence="5 6" key="1">
    <citation type="submission" date="2020-04" db="EMBL/GenBank/DDBJ databases">
        <authorList>
            <person name="Wallbank WR R."/>
            <person name="Pardo Diaz C."/>
            <person name="Kozak K."/>
            <person name="Martin S."/>
            <person name="Jiggins C."/>
            <person name="Moest M."/>
            <person name="Warren A I."/>
            <person name="Byers J.R.P. K."/>
            <person name="Montejo-Kovacevich G."/>
            <person name="Yen C E."/>
        </authorList>
    </citation>
    <scope>NUCLEOTIDE SEQUENCE [LARGE SCALE GENOMIC DNA]</scope>
</reference>
<dbReference type="Pfam" id="PF00061">
    <property type="entry name" value="Lipocalin"/>
    <property type="match status" value="1"/>
</dbReference>
<name>A0A8S0ZXW2_ARCPL</name>
<evidence type="ECO:0000256" key="2">
    <source>
        <dbReference type="SAM" id="SignalP"/>
    </source>
</evidence>
<evidence type="ECO:0000313" key="6">
    <source>
        <dbReference type="Proteomes" id="UP000494106"/>
    </source>
</evidence>
<feature type="signal peptide" evidence="2">
    <location>
        <begin position="1"/>
        <end position="15"/>
    </location>
</feature>
<organism evidence="5 6">
    <name type="scientific">Arctia plantaginis</name>
    <name type="common">Wood tiger moth</name>
    <name type="synonym">Phalaena plantaginis</name>
    <dbReference type="NCBI Taxonomy" id="874455"/>
    <lineage>
        <taxon>Eukaryota</taxon>
        <taxon>Metazoa</taxon>
        <taxon>Ecdysozoa</taxon>
        <taxon>Arthropoda</taxon>
        <taxon>Hexapoda</taxon>
        <taxon>Insecta</taxon>
        <taxon>Pterygota</taxon>
        <taxon>Neoptera</taxon>
        <taxon>Endopterygota</taxon>
        <taxon>Lepidoptera</taxon>
        <taxon>Glossata</taxon>
        <taxon>Ditrysia</taxon>
        <taxon>Noctuoidea</taxon>
        <taxon>Erebidae</taxon>
        <taxon>Arctiinae</taxon>
        <taxon>Arctia</taxon>
    </lineage>
</organism>